<keyword evidence="2" id="KW-1185">Reference proteome</keyword>
<dbReference type="eggNOG" id="arCOG05618">
    <property type="taxonomic scope" value="Archaea"/>
</dbReference>
<name>F2L473_THEU7</name>
<dbReference type="GeneID" id="10360178"/>
<organism evidence="1 2">
    <name type="scientific">Thermoproteus uzoniensis (strain 768-20)</name>
    <dbReference type="NCBI Taxonomy" id="999630"/>
    <lineage>
        <taxon>Archaea</taxon>
        <taxon>Thermoproteota</taxon>
        <taxon>Thermoprotei</taxon>
        <taxon>Thermoproteales</taxon>
        <taxon>Thermoproteaceae</taxon>
        <taxon>Thermoproteus</taxon>
    </lineage>
</organism>
<protein>
    <submittedName>
        <fullName evidence="1">Uncharacterized protein</fullName>
    </submittedName>
</protein>
<evidence type="ECO:0000313" key="1">
    <source>
        <dbReference type="EMBL" id="AEA12129.1"/>
    </source>
</evidence>
<dbReference type="RefSeq" id="WP_013679465.1">
    <property type="nucleotide sequence ID" value="NC_015315.1"/>
</dbReference>
<reference evidence="1 2" key="1">
    <citation type="journal article" date="2011" name="J. Bacteriol.">
        <title>Complete genome sequence of the thermoacidophilic crenarchaeon Thermoproteus uzoniensis 768-20.</title>
        <authorList>
            <person name="Mardanov A.V."/>
            <person name="Gumerov V.M."/>
            <person name="Beletsky A.V."/>
            <person name="Prokofeva M.I."/>
            <person name="Bonch-Osmolovskaya E.A."/>
            <person name="Ravin N.V."/>
            <person name="Skryabin K.G."/>
        </authorList>
    </citation>
    <scope>NUCLEOTIDE SEQUENCE [LARGE SCALE GENOMIC DNA]</scope>
    <source>
        <strain evidence="1 2">768-20</strain>
    </source>
</reference>
<dbReference type="STRING" id="999630.TUZN_0637"/>
<evidence type="ECO:0000313" key="2">
    <source>
        <dbReference type="Proteomes" id="UP000008138"/>
    </source>
</evidence>
<dbReference type="EMBL" id="CP002590">
    <property type="protein sequence ID" value="AEA12129.1"/>
    <property type="molecule type" value="Genomic_DNA"/>
</dbReference>
<dbReference type="OrthoDB" id="27879at2157"/>
<proteinExistence type="predicted"/>
<gene>
    <name evidence="1" type="ordered locus">TUZN_0637</name>
</gene>
<sequence length="92" mass="10067">MDVDVLAIVVVMALSLAVLALIQPMELSSPSLSAVYRYWPQYYNYTIRGDVAALRPLLSGLTCWLYANGSWVEISRSGGLGLSISVLNLTCR</sequence>
<reference key="2">
    <citation type="submission" date="2011-03" db="EMBL/GenBank/DDBJ databases">
        <title>Complete genome sequence of the thermoacidophilic crenarchaeon Thermoproteus uzoniensis 768-20.</title>
        <authorList>
            <person name="Mardanov A.V."/>
            <person name="Gumerov V.M."/>
            <person name="Beletsky A.V."/>
            <person name="Prokofeva M.I."/>
            <person name="Bonch-Osmolovskaya E.A."/>
            <person name="Ravin N.V."/>
            <person name="Skryabin K.G."/>
        </authorList>
    </citation>
    <scope>NUCLEOTIDE SEQUENCE</scope>
    <source>
        <strain>768-20</strain>
    </source>
</reference>
<dbReference type="KEGG" id="tuz:TUZN_0637"/>
<dbReference type="Proteomes" id="UP000008138">
    <property type="component" value="Chromosome"/>
</dbReference>
<accession>F2L473</accession>
<dbReference type="HOGENOM" id="CLU_2434032_0_0_2"/>
<dbReference type="AlphaFoldDB" id="F2L473"/>